<sequence length="550" mass="59612">MQNRQDAYDYVIVGAGSAGCVLANRLSAEPSCRVLLLEAGGKDGNFWLKLPVGYFRSIYDTRFSWQFKVEPEATTGVRDIVWPRGRVLGGSSTINGLLYIRGQRADYDDWEAFGARGWSYKDVLPFFKRSEKYEGGETAYHGASGELGVSDLRNDHPYCEAWLRAGEEAGFSRTTDFNGELDEGLGPYQLTIAGRWRCSAAAAFLHPVRHRPNLTVTTGVHVTRVLFEGNDAVGVEYVRDGVVHRARAECETLLAAGALQSPQLLQLSGIGDAALLERHGIGVRVHAPEVGRNLRDHYQARVIVKLKERMSLNDDVRNPLKLAGMGAQWLFGKRGPLTVGAGQVGGLVPTEHAQGGRPDILFNVMPLSVDKPGDPLHGFSGFSASATQCRPESAGTVGLRGSDPLAPPLIHANYLRETKDVKTLVAGLKLLREIYDQPAFRPLVTGEEHLPGTNLRSDAELEAFARQKGGTVFHPVGTCRMGSDERSVVDPELCVRGVNKLRVIDASVMPNMISTNTNAAAIMIGEKGAALVQGRIAAPHAGRGTIVEVS</sequence>
<dbReference type="Pfam" id="PF05199">
    <property type="entry name" value="GMC_oxred_C"/>
    <property type="match status" value="1"/>
</dbReference>
<comment type="caution">
    <text evidence="10">The sequence shown here is derived from an EMBL/GenBank/DDBJ whole genome shotgun (WGS) entry which is preliminary data.</text>
</comment>
<dbReference type="Pfam" id="PF00732">
    <property type="entry name" value="GMC_oxred_N"/>
    <property type="match status" value="1"/>
</dbReference>
<feature type="binding site" evidence="6">
    <location>
        <position position="222"/>
    </location>
    <ligand>
        <name>FAD</name>
        <dbReference type="ChEBI" id="CHEBI:57692"/>
    </ligand>
</feature>
<dbReference type="SUPFAM" id="SSF54373">
    <property type="entry name" value="FAD-linked reductases, C-terminal domain"/>
    <property type="match status" value="1"/>
</dbReference>
<dbReference type="GO" id="GO:0050660">
    <property type="term" value="F:flavin adenine dinucleotide binding"/>
    <property type="evidence" value="ECO:0007669"/>
    <property type="project" value="InterPro"/>
</dbReference>
<evidence type="ECO:0000256" key="2">
    <source>
        <dbReference type="ARBA" id="ARBA00010790"/>
    </source>
</evidence>
<dbReference type="AlphaFoldDB" id="A0A119SIR1"/>
<evidence type="ECO:0000256" key="6">
    <source>
        <dbReference type="PIRSR" id="PIRSR000137-2"/>
    </source>
</evidence>
<dbReference type="GO" id="GO:0016614">
    <property type="term" value="F:oxidoreductase activity, acting on CH-OH group of donors"/>
    <property type="evidence" value="ECO:0007669"/>
    <property type="project" value="InterPro"/>
</dbReference>
<evidence type="ECO:0000256" key="1">
    <source>
        <dbReference type="ARBA" id="ARBA00001974"/>
    </source>
</evidence>
<feature type="domain" description="Glucose-methanol-choline oxidoreductase N-terminal" evidence="8">
    <location>
        <begin position="85"/>
        <end position="108"/>
    </location>
</feature>
<evidence type="ECO:0000259" key="8">
    <source>
        <dbReference type="PROSITE" id="PS00623"/>
    </source>
</evidence>
<reference evidence="11 13" key="2">
    <citation type="submission" date="2015-11" db="EMBL/GenBank/DDBJ databases">
        <authorList>
            <person name="Sahl J."/>
            <person name="Wagner D."/>
            <person name="Keim P."/>
        </authorList>
    </citation>
    <scope>NUCLEOTIDE SEQUENCE [LARGE SCALE GENOMIC DNA]</scope>
    <source>
        <strain evidence="11 13">MSMB1157</strain>
    </source>
</reference>
<dbReference type="Gene3D" id="3.50.50.60">
    <property type="entry name" value="FAD/NAD(P)-binding domain"/>
    <property type="match status" value="1"/>
</dbReference>
<evidence type="ECO:0000313" key="11">
    <source>
        <dbReference type="EMBL" id="KWZ58182.1"/>
    </source>
</evidence>
<evidence type="ECO:0000256" key="3">
    <source>
        <dbReference type="ARBA" id="ARBA00022630"/>
    </source>
</evidence>
<dbReference type="SUPFAM" id="SSF51905">
    <property type="entry name" value="FAD/NAD(P)-binding domain"/>
    <property type="match status" value="1"/>
</dbReference>
<dbReference type="EMBL" id="LNJU01000004">
    <property type="protein sequence ID" value="KWZ58182.1"/>
    <property type="molecule type" value="Genomic_DNA"/>
</dbReference>
<comment type="similarity">
    <text evidence="2 7">Belongs to the GMC oxidoreductase family.</text>
</comment>
<comment type="cofactor">
    <cofactor evidence="1 6">
        <name>FAD</name>
        <dbReference type="ChEBI" id="CHEBI:57692"/>
    </cofactor>
</comment>
<protein>
    <submittedName>
        <fullName evidence="10">Choline dehydrogenase</fullName>
    </submittedName>
</protein>
<dbReference type="EMBL" id="LPHD01000186">
    <property type="protein sequence ID" value="KWA74108.1"/>
    <property type="molecule type" value="Genomic_DNA"/>
</dbReference>
<dbReference type="Gene3D" id="3.30.410.40">
    <property type="match status" value="1"/>
</dbReference>
<organism evidence="10 12">
    <name type="scientific">Burkholderia ubonensis</name>
    <dbReference type="NCBI Taxonomy" id="101571"/>
    <lineage>
        <taxon>Bacteria</taxon>
        <taxon>Pseudomonadati</taxon>
        <taxon>Pseudomonadota</taxon>
        <taxon>Betaproteobacteria</taxon>
        <taxon>Burkholderiales</taxon>
        <taxon>Burkholderiaceae</taxon>
        <taxon>Burkholderia</taxon>
        <taxon>Burkholderia cepacia complex</taxon>
    </lineage>
</organism>
<dbReference type="PANTHER" id="PTHR11552:SF147">
    <property type="entry name" value="CHOLINE DEHYDROGENASE, MITOCHONDRIAL"/>
    <property type="match status" value="1"/>
</dbReference>
<dbReference type="InterPro" id="IPR007867">
    <property type="entry name" value="GMC_OxRtase_C"/>
</dbReference>
<name>A0A119SIR1_9BURK</name>
<feature type="binding site" evidence="6">
    <location>
        <position position="87"/>
    </location>
    <ligand>
        <name>FAD</name>
        <dbReference type="ChEBI" id="CHEBI:57692"/>
    </ligand>
</feature>
<reference evidence="10 12" key="1">
    <citation type="submission" date="2015-11" db="EMBL/GenBank/DDBJ databases">
        <title>Expanding the genomic diversity of Burkholderia species for the development of highly accurate diagnostics.</title>
        <authorList>
            <person name="Sahl J."/>
            <person name="Keim P."/>
            <person name="Wagner D."/>
        </authorList>
    </citation>
    <scope>NUCLEOTIDE SEQUENCE [LARGE SCALE GENOMIC DNA]</scope>
    <source>
        <strain evidence="10 12">MSMB2087WGS</strain>
    </source>
</reference>
<accession>A0A119SIR1</accession>
<dbReference type="Proteomes" id="UP000060630">
    <property type="component" value="Unassembled WGS sequence"/>
</dbReference>
<evidence type="ECO:0000256" key="5">
    <source>
        <dbReference type="ARBA" id="ARBA00023027"/>
    </source>
</evidence>
<evidence type="ECO:0000259" key="9">
    <source>
        <dbReference type="PROSITE" id="PS00624"/>
    </source>
</evidence>
<evidence type="ECO:0000256" key="7">
    <source>
        <dbReference type="RuleBase" id="RU003968"/>
    </source>
</evidence>
<proteinExistence type="inferred from homology"/>
<dbReference type="Proteomes" id="UP000070119">
    <property type="component" value="Unassembled WGS sequence"/>
</dbReference>
<dbReference type="PROSITE" id="PS00624">
    <property type="entry name" value="GMC_OXRED_2"/>
    <property type="match status" value="1"/>
</dbReference>
<evidence type="ECO:0000313" key="10">
    <source>
        <dbReference type="EMBL" id="KWA74108.1"/>
    </source>
</evidence>
<evidence type="ECO:0000313" key="13">
    <source>
        <dbReference type="Proteomes" id="UP000070119"/>
    </source>
</evidence>
<dbReference type="PROSITE" id="PS51257">
    <property type="entry name" value="PROKAR_LIPOPROTEIN"/>
    <property type="match status" value="1"/>
</dbReference>
<evidence type="ECO:0000313" key="12">
    <source>
        <dbReference type="Proteomes" id="UP000060630"/>
    </source>
</evidence>
<dbReference type="InterPro" id="IPR012132">
    <property type="entry name" value="GMC_OxRdtase"/>
</dbReference>
<keyword evidence="4 6" id="KW-0274">FAD</keyword>
<dbReference type="InterPro" id="IPR000172">
    <property type="entry name" value="GMC_OxRdtase_N"/>
</dbReference>
<dbReference type="PANTHER" id="PTHR11552">
    <property type="entry name" value="GLUCOSE-METHANOL-CHOLINE GMC OXIDOREDUCTASE"/>
    <property type="match status" value="1"/>
</dbReference>
<gene>
    <name evidence="11" type="ORF">WK57_22500</name>
    <name evidence="10" type="ORF">WL29_02690</name>
</gene>
<keyword evidence="3 7" id="KW-0285">Flavoprotein</keyword>
<dbReference type="PROSITE" id="PS00623">
    <property type="entry name" value="GMC_OXRED_1"/>
    <property type="match status" value="1"/>
</dbReference>
<feature type="domain" description="Glucose-methanol-choline oxidoreductase N-terminal" evidence="9">
    <location>
        <begin position="257"/>
        <end position="271"/>
    </location>
</feature>
<keyword evidence="5" id="KW-0520">NAD</keyword>
<dbReference type="RefSeq" id="WP_059554924.1">
    <property type="nucleotide sequence ID" value="NZ_LNJU01000004.1"/>
</dbReference>
<dbReference type="PIRSF" id="PIRSF000137">
    <property type="entry name" value="Alcohol_oxidase"/>
    <property type="match status" value="1"/>
</dbReference>
<evidence type="ECO:0000256" key="4">
    <source>
        <dbReference type="ARBA" id="ARBA00022827"/>
    </source>
</evidence>
<dbReference type="InterPro" id="IPR036188">
    <property type="entry name" value="FAD/NAD-bd_sf"/>
</dbReference>